<keyword evidence="1" id="KW-0472">Membrane</keyword>
<evidence type="ECO:0000313" key="3">
    <source>
        <dbReference type="Proteomes" id="UP000078544"/>
    </source>
</evidence>
<feature type="transmembrane region" description="Helical" evidence="1">
    <location>
        <begin position="62"/>
        <end position="86"/>
    </location>
</feature>
<organism evidence="2 3">
    <name type="scientific">Moelleriella libera RCEF 2490</name>
    <dbReference type="NCBI Taxonomy" id="1081109"/>
    <lineage>
        <taxon>Eukaryota</taxon>
        <taxon>Fungi</taxon>
        <taxon>Dikarya</taxon>
        <taxon>Ascomycota</taxon>
        <taxon>Pezizomycotina</taxon>
        <taxon>Sordariomycetes</taxon>
        <taxon>Hypocreomycetidae</taxon>
        <taxon>Hypocreales</taxon>
        <taxon>Clavicipitaceae</taxon>
        <taxon>Moelleriella</taxon>
    </lineage>
</organism>
<keyword evidence="1" id="KW-1133">Transmembrane helix</keyword>
<name>A0A168BWL8_9HYPO</name>
<reference evidence="2 3" key="1">
    <citation type="journal article" date="2016" name="Genome Biol. Evol.">
        <title>Divergent and convergent evolution of fungal pathogenicity.</title>
        <authorList>
            <person name="Shang Y."/>
            <person name="Xiao G."/>
            <person name="Zheng P."/>
            <person name="Cen K."/>
            <person name="Zhan S."/>
            <person name="Wang C."/>
        </authorList>
    </citation>
    <scope>NUCLEOTIDE SEQUENCE [LARGE SCALE GENOMIC DNA]</scope>
    <source>
        <strain evidence="2 3">RCEF 2490</strain>
    </source>
</reference>
<gene>
    <name evidence="2" type="ORF">AAL_04134</name>
</gene>
<dbReference type="EMBL" id="AZGY01000008">
    <property type="protein sequence ID" value="KZZ95838.1"/>
    <property type="molecule type" value="Genomic_DNA"/>
</dbReference>
<dbReference type="Proteomes" id="UP000078544">
    <property type="component" value="Unassembled WGS sequence"/>
</dbReference>
<protein>
    <submittedName>
        <fullName evidence="2">Uncharacterized protein</fullName>
    </submittedName>
</protein>
<dbReference type="AlphaFoldDB" id="A0A168BWL8"/>
<evidence type="ECO:0000256" key="1">
    <source>
        <dbReference type="SAM" id="Phobius"/>
    </source>
</evidence>
<proteinExistence type="predicted"/>
<dbReference type="OrthoDB" id="4987761at2759"/>
<evidence type="ECO:0000313" key="2">
    <source>
        <dbReference type="EMBL" id="KZZ95838.1"/>
    </source>
</evidence>
<sequence>MGNNLSSTFVPDTSKDVLSGPDAFADIVLAVIWGIVLYTFAMIFTTCKLIDRWRGPADKIRVGGGGVLLALILSSMWPVVMSYLIFAGSTAAYDDGEIDQDFAASRDID</sequence>
<keyword evidence="1" id="KW-0812">Transmembrane</keyword>
<comment type="caution">
    <text evidence="2">The sequence shown here is derived from an EMBL/GenBank/DDBJ whole genome shotgun (WGS) entry which is preliminary data.</text>
</comment>
<accession>A0A168BWL8</accession>
<keyword evidence="3" id="KW-1185">Reference proteome</keyword>
<feature type="transmembrane region" description="Helical" evidence="1">
    <location>
        <begin position="27"/>
        <end position="50"/>
    </location>
</feature>